<organism evidence="3 4">
    <name type="scientific">Eragrostis curvula</name>
    <name type="common">weeping love grass</name>
    <dbReference type="NCBI Taxonomy" id="38414"/>
    <lineage>
        <taxon>Eukaryota</taxon>
        <taxon>Viridiplantae</taxon>
        <taxon>Streptophyta</taxon>
        <taxon>Embryophyta</taxon>
        <taxon>Tracheophyta</taxon>
        <taxon>Spermatophyta</taxon>
        <taxon>Magnoliopsida</taxon>
        <taxon>Liliopsida</taxon>
        <taxon>Poales</taxon>
        <taxon>Poaceae</taxon>
        <taxon>PACMAD clade</taxon>
        <taxon>Chloridoideae</taxon>
        <taxon>Eragrostideae</taxon>
        <taxon>Eragrostidinae</taxon>
        <taxon>Eragrostis</taxon>
    </lineage>
</organism>
<sequence length="280" mass="32388">MGEAPRPRSPPQYPDLCGRRRLQLEVQILNREVGFLEQEIQGLERIQPVSRCCKDVNEFVGAKMDPLIPVYDSCNLCLACLLSLFFFRIMSLLSFTYEFYPFPVYFQKQKETGILQFLLVDQIKTVHMFFMLVLLLAQAQDAELRQLFLPRHAVLQLPKEAVVLRGSLRLQATLRPLPAAVRQLLFQQLRLPVLLPQLRLLLWFFLCRMRWLPRRLDAVPELPPAFMLQMPVVVLPGGASLLRRFVRWCPDGVAVPRVLLRLRVLLPQVQGRLPVPAVRS</sequence>
<dbReference type="InterPro" id="IPR015898">
    <property type="entry name" value="G-protein_gamma-like_dom"/>
</dbReference>
<evidence type="ECO:0000259" key="2">
    <source>
        <dbReference type="SMART" id="SM01224"/>
    </source>
</evidence>
<feature type="coiled-coil region" evidence="1">
    <location>
        <begin position="19"/>
        <end position="46"/>
    </location>
</feature>
<dbReference type="PANTHER" id="PTHR32378:SF15">
    <property type="match status" value="1"/>
</dbReference>
<dbReference type="OrthoDB" id="784350at2759"/>
<dbReference type="SMART" id="SM01224">
    <property type="entry name" value="G_gamma"/>
    <property type="match status" value="1"/>
</dbReference>
<evidence type="ECO:0000313" key="4">
    <source>
        <dbReference type="Proteomes" id="UP000324897"/>
    </source>
</evidence>
<feature type="domain" description="G protein gamma" evidence="2">
    <location>
        <begin position="22"/>
        <end position="79"/>
    </location>
</feature>
<keyword evidence="4" id="KW-1185">Reference proteome</keyword>
<dbReference type="Gramene" id="TVU05640">
    <property type="protein sequence ID" value="TVU05640"/>
    <property type="gene ID" value="EJB05_48809"/>
</dbReference>
<dbReference type="EMBL" id="RWGY01000051">
    <property type="protein sequence ID" value="TVU05640.1"/>
    <property type="molecule type" value="Genomic_DNA"/>
</dbReference>
<accession>A0A5J9T2S8</accession>
<evidence type="ECO:0000256" key="1">
    <source>
        <dbReference type="SAM" id="Coils"/>
    </source>
</evidence>
<dbReference type="InterPro" id="IPR055305">
    <property type="entry name" value="GG3-like"/>
</dbReference>
<protein>
    <recommendedName>
        <fullName evidence="2">G protein gamma domain-containing protein</fullName>
    </recommendedName>
</protein>
<dbReference type="AlphaFoldDB" id="A0A5J9T2S8"/>
<comment type="caution">
    <text evidence="3">The sequence shown here is derived from an EMBL/GenBank/DDBJ whole genome shotgun (WGS) entry which is preliminary data.</text>
</comment>
<dbReference type="PANTHER" id="PTHR32378">
    <property type="entry name" value="GUANINE NUCLEOTIDE-BINDING PROTEIN SUBUNIT GAMMA 3"/>
    <property type="match status" value="1"/>
</dbReference>
<reference evidence="3 4" key="1">
    <citation type="journal article" date="2019" name="Sci. Rep.">
        <title>A high-quality genome of Eragrostis curvula grass provides insights into Poaceae evolution and supports new strategies to enhance forage quality.</title>
        <authorList>
            <person name="Carballo J."/>
            <person name="Santos B.A.C.M."/>
            <person name="Zappacosta D."/>
            <person name="Garbus I."/>
            <person name="Selva J.P."/>
            <person name="Gallo C.A."/>
            <person name="Diaz A."/>
            <person name="Albertini E."/>
            <person name="Caccamo M."/>
            <person name="Echenique V."/>
        </authorList>
    </citation>
    <scope>NUCLEOTIDE SEQUENCE [LARGE SCALE GENOMIC DNA]</scope>
    <source>
        <strain evidence="4">cv. Victoria</strain>
        <tissue evidence="3">Leaf</tissue>
    </source>
</reference>
<dbReference type="Proteomes" id="UP000324897">
    <property type="component" value="Unassembled WGS sequence"/>
</dbReference>
<keyword evidence="1" id="KW-0175">Coiled coil</keyword>
<name>A0A5J9T2S8_9POAL</name>
<proteinExistence type="predicted"/>
<evidence type="ECO:0000313" key="3">
    <source>
        <dbReference type="EMBL" id="TVU05640.1"/>
    </source>
</evidence>
<gene>
    <name evidence="3" type="ORF">EJB05_48809</name>
</gene>